<protein>
    <submittedName>
        <fullName evidence="4">Peptidase S13 (D-alanyl-D-alanine carboxypeptidase)</fullName>
    </submittedName>
</protein>
<gene>
    <name evidence="4" type="ORF">MSEDJ_44790</name>
</gene>
<evidence type="ECO:0000256" key="3">
    <source>
        <dbReference type="SAM" id="MobiDB-lite"/>
    </source>
</evidence>
<dbReference type="GO" id="GO:0000270">
    <property type="term" value="P:peptidoglycan metabolic process"/>
    <property type="evidence" value="ECO:0007669"/>
    <property type="project" value="TreeGrafter"/>
</dbReference>
<dbReference type="Gene3D" id="3.40.710.10">
    <property type="entry name" value="DD-peptidase/beta-lactamase superfamily"/>
    <property type="match status" value="2"/>
</dbReference>
<reference evidence="4 5" key="1">
    <citation type="journal article" date="2019" name="Emerg. Microbes Infect.">
        <title>Comprehensive subspecies identification of 175 nontuberculous mycobacteria species based on 7547 genomic profiles.</title>
        <authorList>
            <person name="Matsumoto Y."/>
            <person name="Kinjo T."/>
            <person name="Motooka D."/>
            <person name="Nabeya D."/>
            <person name="Jung N."/>
            <person name="Uechi K."/>
            <person name="Horii T."/>
            <person name="Iida T."/>
            <person name="Fujita J."/>
            <person name="Nakamura S."/>
        </authorList>
    </citation>
    <scope>NUCLEOTIDE SEQUENCE [LARGE SCALE GENOMIC DNA]</scope>
    <source>
        <strain evidence="4 5">JCM 17899</strain>
    </source>
</reference>
<evidence type="ECO:0000256" key="2">
    <source>
        <dbReference type="ARBA" id="ARBA00022801"/>
    </source>
</evidence>
<evidence type="ECO:0000313" key="5">
    <source>
        <dbReference type="Proteomes" id="UP000467193"/>
    </source>
</evidence>
<organism evidence="4 5">
    <name type="scientific">Mycolicibacterium sediminis</name>
    <dbReference type="NCBI Taxonomy" id="1286180"/>
    <lineage>
        <taxon>Bacteria</taxon>
        <taxon>Bacillati</taxon>
        <taxon>Actinomycetota</taxon>
        <taxon>Actinomycetes</taxon>
        <taxon>Mycobacteriales</taxon>
        <taxon>Mycobacteriaceae</taxon>
        <taxon>Mycolicibacterium</taxon>
    </lineage>
</organism>
<dbReference type="KEGG" id="msei:MSEDJ_44790"/>
<dbReference type="GO" id="GO:0006508">
    <property type="term" value="P:proteolysis"/>
    <property type="evidence" value="ECO:0007669"/>
    <property type="project" value="InterPro"/>
</dbReference>
<dbReference type="EMBL" id="AP022588">
    <property type="protein sequence ID" value="BBY30383.1"/>
    <property type="molecule type" value="Genomic_DNA"/>
</dbReference>
<dbReference type="PANTHER" id="PTHR30023:SF0">
    <property type="entry name" value="PENICILLIN-SENSITIVE CARBOXYPEPTIDASE A"/>
    <property type="match status" value="1"/>
</dbReference>
<dbReference type="InterPro" id="IPR000667">
    <property type="entry name" value="Peptidase_S13"/>
</dbReference>
<dbReference type="SUPFAM" id="SSF56601">
    <property type="entry name" value="beta-lactamase/transpeptidase-like"/>
    <property type="match status" value="1"/>
</dbReference>
<dbReference type="NCBIfam" id="TIGR00666">
    <property type="entry name" value="PBP4"/>
    <property type="match status" value="1"/>
</dbReference>
<name>A0A7I7QVK9_9MYCO</name>
<dbReference type="PANTHER" id="PTHR30023">
    <property type="entry name" value="D-ALANYL-D-ALANINE CARBOXYPEPTIDASE"/>
    <property type="match status" value="1"/>
</dbReference>
<dbReference type="PRINTS" id="PR00922">
    <property type="entry name" value="DADACBPTASE3"/>
</dbReference>
<dbReference type="InterPro" id="IPR012338">
    <property type="entry name" value="Beta-lactam/transpept-like"/>
</dbReference>
<dbReference type="Pfam" id="PF02113">
    <property type="entry name" value="Peptidase_S13"/>
    <property type="match status" value="2"/>
</dbReference>
<evidence type="ECO:0000313" key="4">
    <source>
        <dbReference type="EMBL" id="BBY30383.1"/>
    </source>
</evidence>
<sequence>MVLIAAAVVIALLAGATGIYAYTRVHATRPTPQQDVGPQLRATPFAPLSPDAPTPTVDGLAAALAPALANPDLGLLTGQVTDALTGAELWSQGAALPQTPGSVTKVLTAAAALLTLSPAHRVPTTVVPGAVPGEVVLVGGGDATLTAEPAGTIGYYTDAPRLDDLADQVRASGIPVRNVVVDGSLFPGPTMAVGWNPIDIAGGSIAPIESVMLEGGRLPPLMDYSPRSATPALDVGRALAQRLGVDPAAVTTGAAPPTAEPVATVWSAPLSVRLHQMMVASDDVTAETIGFEVARARGQSPTFDGSVAAVSEALTEAGFDLTGLSIEDLNGLSTEDRIPARLLDDILTAATGSGEHSTTLRPMVDDLAVGGGSGTLSNRFVAPAPGAGFVRAKTGTLDFVNALAGFVTDVDGRALTFTLMSTGTMQDVAKPALDAVATVLRQCGCR</sequence>
<keyword evidence="4" id="KW-0645">Protease</keyword>
<dbReference type="Proteomes" id="UP000467193">
    <property type="component" value="Chromosome"/>
</dbReference>
<proteinExistence type="inferred from homology"/>
<accession>A0A7I7QVK9</accession>
<keyword evidence="5" id="KW-1185">Reference proteome</keyword>
<feature type="region of interest" description="Disordered" evidence="3">
    <location>
        <begin position="30"/>
        <end position="52"/>
    </location>
</feature>
<keyword evidence="2" id="KW-0378">Hydrolase</keyword>
<comment type="similarity">
    <text evidence="1">Belongs to the peptidase S13 family.</text>
</comment>
<dbReference type="AlphaFoldDB" id="A0A7I7QVK9"/>
<dbReference type="Gene3D" id="3.50.80.20">
    <property type="entry name" value="D-Ala-D-Ala carboxypeptidase C, peptidase S13"/>
    <property type="match status" value="1"/>
</dbReference>
<keyword evidence="4" id="KW-0121">Carboxypeptidase</keyword>
<evidence type="ECO:0000256" key="1">
    <source>
        <dbReference type="ARBA" id="ARBA00006096"/>
    </source>
</evidence>
<dbReference type="GO" id="GO:0004185">
    <property type="term" value="F:serine-type carboxypeptidase activity"/>
    <property type="evidence" value="ECO:0007669"/>
    <property type="project" value="InterPro"/>
</dbReference>